<keyword evidence="2" id="KW-1185">Reference proteome</keyword>
<reference evidence="1" key="1">
    <citation type="submission" date="2022-07" db="EMBL/GenBank/DDBJ databases">
        <title>The genome of Lyophyllum shimeji provides insight into the initial evolution of ectomycorrhizal fungal genome.</title>
        <authorList>
            <person name="Kobayashi Y."/>
            <person name="Shibata T."/>
            <person name="Hirakawa H."/>
            <person name="Shigenobu S."/>
            <person name="Nishiyama T."/>
            <person name="Yamada A."/>
            <person name="Hasebe M."/>
            <person name="Kawaguchi M."/>
        </authorList>
    </citation>
    <scope>NUCLEOTIDE SEQUENCE</scope>
    <source>
        <strain evidence="1">AT787</strain>
    </source>
</reference>
<organism evidence="1 2">
    <name type="scientific">Lyophyllum shimeji</name>
    <name type="common">Hon-shimeji</name>
    <name type="synonym">Tricholoma shimeji</name>
    <dbReference type="NCBI Taxonomy" id="47721"/>
    <lineage>
        <taxon>Eukaryota</taxon>
        <taxon>Fungi</taxon>
        <taxon>Dikarya</taxon>
        <taxon>Basidiomycota</taxon>
        <taxon>Agaricomycotina</taxon>
        <taxon>Agaricomycetes</taxon>
        <taxon>Agaricomycetidae</taxon>
        <taxon>Agaricales</taxon>
        <taxon>Tricholomatineae</taxon>
        <taxon>Lyophyllaceae</taxon>
        <taxon>Lyophyllum</taxon>
    </lineage>
</organism>
<gene>
    <name evidence="1" type="ORF">LshimejAT787_0704790</name>
</gene>
<evidence type="ECO:0000313" key="2">
    <source>
        <dbReference type="Proteomes" id="UP001063166"/>
    </source>
</evidence>
<sequence length="77" mass="8697">MQGSGLVLAGTRACTRNESNIGLLRLVLPIWGLDQVLGWIINPRHNLAPYRRHICPAIVMEISSRVTNSKRRYSSLR</sequence>
<comment type="caution">
    <text evidence="1">The sequence shown here is derived from an EMBL/GenBank/DDBJ whole genome shotgun (WGS) entry which is preliminary data.</text>
</comment>
<dbReference type="EMBL" id="BRPK01000007">
    <property type="protein sequence ID" value="GLB39969.1"/>
    <property type="molecule type" value="Genomic_DNA"/>
</dbReference>
<proteinExistence type="predicted"/>
<accession>A0A9P3UM28</accession>
<protein>
    <submittedName>
        <fullName evidence="1">Uncharacterized protein</fullName>
    </submittedName>
</protein>
<dbReference type="AlphaFoldDB" id="A0A9P3UM28"/>
<name>A0A9P3UM28_LYOSH</name>
<evidence type="ECO:0000313" key="1">
    <source>
        <dbReference type="EMBL" id="GLB39969.1"/>
    </source>
</evidence>
<dbReference type="Proteomes" id="UP001063166">
    <property type="component" value="Unassembled WGS sequence"/>
</dbReference>